<sequence length="146" mass="17031">MYKAKTTRTGVIEPRLWYEPYILIASISVFLLYFTVIREENDIDEELQISLYSRIAGLEEHQLRASLEYNRHHGLETEGIIKRLKEIEKEKNEANIKINVVKTLMSSELVEGVQIAECDKKCKENINCEVCLEGKIRIKFPKESKN</sequence>
<dbReference type="PANTHER" id="PTHR35268:SF1">
    <property type="entry name" value="UBIQUINOL-CYTOCHROME-C REDUCTASE COMPLEX ASSEMBLY FACTOR 4"/>
    <property type="match status" value="1"/>
</dbReference>
<protein>
    <submittedName>
        <fullName evidence="3">Uncharacterized protein</fullName>
    </submittedName>
</protein>
<dbReference type="AlphaFoldDB" id="A0AAV8WYA7"/>
<gene>
    <name evidence="3" type="ORF">NQ314_015856</name>
</gene>
<comment type="caution">
    <text evidence="3">The sequence shown here is derived from an EMBL/GenBank/DDBJ whole genome shotgun (WGS) entry which is preliminary data.</text>
</comment>
<dbReference type="Proteomes" id="UP001162156">
    <property type="component" value="Unassembled WGS sequence"/>
</dbReference>
<dbReference type="EMBL" id="JANEYF010004422">
    <property type="protein sequence ID" value="KAJ8931252.1"/>
    <property type="molecule type" value="Genomic_DNA"/>
</dbReference>
<dbReference type="Pfam" id="PF15013">
    <property type="entry name" value="CCSMST1"/>
    <property type="match status" value="1"/>
</dbReference>
<proteinExistence type="predicted"/>
<keyword evidence="2" id="KW-1133">Transmembrane helix</keyword>
<evidence type="ECO:0000256" key="2">
    <source>
        <dbReference type="SAM" id="Phobius"/>
    </source>
</evidence>
<feature type="transmembrane region" description="Helical" evidence="2">
    <location>
        <begin position="20"/>
        <end position="37"/>
    </location>
</feature>
<organism evidence="3 4">
    <name type="scientific">Rhamnusium bicolor</name>
    <dbReference type="NCBI Taxonomy" id="1586634"/>
    <lineage>
        <taxon>Eukaryota</taxon>
        <taxon>Metazoa</taxon>
        <taxon>Ecdysozoa</taxon>
        <taxon>Arthropoda</taxon>
        <taxon>Hexapoda</taxon>
        <taxon>Insecta</taxon>
        <taxon>Pterygota</taxon>
        <taxon>Neoptera</taxon>
        <taxon>Endopterygota</taxon>
        <taxon>Coleoptera</taxon>
        <taxon>Polyphaga</taxon>
        <taxon>Cucujiformia</taxon>
        <taxon>Chrysomeloidea</taxon>
        <taxon>Cerambycidae</taxon>
        <taxon>Lepturinae</taxon>
        <taxon>Rhagiini</taxon>
        <taxon>Rhamnusium</taxon>
    </lineage>
</organism>
<reference evidence="3" key="1">
    <citation type="journal article" date="2023" name="Insect Mol. Biol.">
        <title>Genome sequencing provides insights into the evolution of gene families encoding plant cell wall-degrading enzymes in longhorned beetles.</title>
        <authorList>
            <person name="Shin N.R."/>
            <person name="Okamura Y."/>
            <person name="Kirsch R."/>
            <person name="Pauchet Y."/>
        </authorList>
    </citation>
    <scope>NUCLEOTIDE SEQUENCE</scope>
    <source>
        <strain evidence="3">RBIC_L_NR</strain>
    </source>
</reference>
<evidence type="ECO:0000313" key="3">
    <source>
        <dbReference type="EMBL" id="KAJ8931252.1"/>
    </source>
</evidence>
<keyword evidence="4" id="KW-1185">Reference proteome</keyword>
<keyword evidence="1" id="KW-0175">Coiled coil</keyword>
<evidence type="ECO:0000256" key="1">
    <source>
        <dbReference type="SAM" id="Coils"/>
    </source>
</evidence>
<accession>A0AAV8WYA7</accession>
<dbReference type="PANTHER" id="PTHR35268">
    <property type="entry name" value="PROTEIN CCSMST1"/>
    <property type="match status" value="1"/>
</dbReference>
<keyword evidence="2" id="KW-0812">Transmembrane</keyword>
<name>A0AAV8WYA7_9CUCU</name>
<feature type="coiled-coil region" evidence="1">
    <location>
        <begin position="77"/>
        <end position="104"/>
    </location>
</feature>
<keyword evidence="2" id="KW-0472">Membrane</keyword>
<dbReference type="InterPro" id="IPR029160">
    <property type="entry name" value="UQCC4"/>
</dbReference>
<evidence type="ECO:0000313" key="4">
    <source>
        <dbReference type="Proteomes" id="UP001162156"/>
    </source>
</evidence>